<evidence type="ECO:0000313" key="2">
    <source>
        <dbReference type="Proteomes" id="UP001283361"/>
    </source>
</evidence>
<dbReference type="EMBL" id="JAWDGP010004715">
    <property type="protein sequence ID" value="KAK3762400.1"/>
    <property type="molecule type" value="Genomic_DNA"/>
</dbReference>
<dbReference type="Proteomes" id="UP001283361">
    <property type="component" value="Unassembled WGS sequence"/>
</dbReference>
<keyword evidence="2" id="KW-1185">Reference proteome</keyword>
<evidence type="ECO:0000313" key="1">
    <source>
        <dbReference type="EMBL" id="KAK3762400.1"/>
    </source>
</evidence>
<reference evidence="1" key="1">
    <citation type="journal article" date="2023" name="G3 (Bethesda)">
        <title>A reference genome for the long-term kleptoplast-retaining sea slug Elysia crispata morphotype clarki.</title>
        <authorList>
            <person name="Eastman K.E."/>
            <person name="Pendleton A.L."/>
            <person name="Shaikh M.A."/>
            <person name="Suttiyut T."/>
            <person name="Ogas R."/>
            <person name="Tomko P."/>
            <person name="Gavelis G."/>
            <person name="Widhalm J.R."/>
            <person name="Wisecaver J.H."/>
        </authorList>
    </citation>
    <scope>NUCLEOTIDE SEQUENCE</scope>
    <source>
        <strain evidence="1">ECLA1</strain>
    </source>
</reference>
<comment type="caution">
    <text evidence="1">The sequence shown here is derived from an EMBL/GenBank/DDBJ whole genome shotgun (WGS) entry which is preliminary data.</text>
</comment>
<sequence length="166" mass="18368">MTHSARVNRASTHRSLLMLRCNTFHSPITVTVLPGIETAPTSARGEGEGRGSASTQFHILLYTQEVGYSTRTRPRPGTGAVRLDIVQPDGQEVRRDSLSVPQAESETKRAVKDKIPSVQSVITSPRQEAEAMRQLLFQQNDDSLLRLKNSGRRCQARSTDNLGEEL</sequence>
<name>A0AAE0Z4B7_9GAST</name>
<gene>
    <name evidence="1" type="ORF">RRG08_031981</name>
</gene>
<protein>
    <submittedName>
        <fullName evidence="1">Uncharacterized protein</fullName>
    </submittedName>
</protein>
<proteinExistence type="predicted"/>
<dbReference type="AlphaFoldDB" id="A0AAE0Z4B7"/>
<accession>A0AAE0Z4B7</accession>
<organism evidence="1 2">
    <name type="scientific">Elysia crispata</name>
    <name type="common">lettuce slug</name>
    <dbReference type="NCBI Taxonomy" id="231223"/>
    <lineage>
        <taxon>Eukaryota</taxon>
        <taxon>Metazoa</taxon>
        <taxon>Spiralia</taxon>
        <taxon>Lophotrochozoa</taxon>
        <taxon>Mollusca</taxon>
        <taxon>Gastropoda</taxon>
        <taxon>Heterobranchia</taxon>
        <taxon>Euthyneura</taxon>
        <taxon>Panpulmonata</taxon>
        <taxon>Sacoglossa</taxon>
        <taxon>Placobranchoidea</taxon>
        <taxon>Plakobranchidae</taxon>
        <taxon>Elysia</taxon>
    </lineage>
</organism>